<evidence type="ECO:0000313" key="6">
    <source>
        <dbReference type="WBParaSite" id="nOo.2.0.1.t02620-RA"/>
    </source>
</evidence>
<organism evidence="6">
    <name type="scientific">Onchocerca ochengi</name>
    <name type="common">Filarial nematode worm</name>
    <dbReference type="NCBI Taxonomy" id="42157"/>
    <lineage>
        <taxon>Eukaryota</taxon>
        <taxon>Metazoa</taxon>
        <taxon>Ecdysozoa</taxon>
        <taxon>Nematoda</taxon>
        <taxon>Chromadorea</taxon>
        <taxon>Rhabditida</taxon>
        <taxon>Spirurina</taxon>
        <taxon>Spiruromorpha</taxon>
        <taxon>Filarioidea</taxon>
        <taxon>Onchocercidae</taxon>
        <taxon>Onchocerca</taxon>
    </lineage>
</organism>
<feature type="domain" description="ZP" evidence="3">
    <location>
        <begin position="109"/>
        <end position="173"/>
    </location>
</feature>
<accession>A0A182E3R1</accession>
<dbReference type="InterPro" id="IPR051962">
    <property type="entry name" value="Cuticlin"/>
</dbReference>
<dbReference type="Proteomes" id="UP000271087">
    <property type="component" value="Unassembled WGS sequence"/>
</dbReference>
<dbReference type="EMBL" id="UYRW01000429">
    <property type="protein sequence ID" value="VDK66698.1"/>
    <property type="molecule type" value="Genomic_DNA"/>
</dbReference>
<name>A0A182E3R1_ONCOC</name>
<evidence type="ECO:0000256" key="2">
    <source>
        <dbReference type="ARBA" id="ARBA00022729"/>
    </source>
</evidence>
<dbReference type="Pfam" id="PF25057">
    <property type="entry name" value="CUT_N"/>
    <property type="match status" value="1"/>
</dbReference>
<keyword evidence="5" id="KW-1185">Reference proteome</keyword>
<dbReference type="PANTHER" id="PTHR22907:SF16">
    <property type="entry name" value="ZP DOMAIN-CONTAINING PROTEIN"/>
    <property type="match status" value="1"/>
</dbReference>
<evidence type="ECO:0000256" key="1">
    <source>
        <dbReference type="ARBA" id="ARBA00022460"/>
    </source>
</evidence>
<sequence length="173" mass="19904">MENGQMWTWERAGKRLETEHRRTTREWHESKNASVRYSSDDPTRRFGHGYFTDIVGASDSSYRPDAAYPARPCHSYTQFTDRLIGFTVFEPVYPAEYLSNHDLGKAEVECGEDTIEVVFLTESVFQGRIYVVGHSNDERCVSRDTGRRTTSITVRKDQCGVVVTRSVSLFFIE</sequence>
<dbReference type="InterPro" id="IPR056953">
    <property type="entry name" value="CUT_N"/>
</dbReference>
<evidence type="ECO:0000313" key="5">
    <source>
        <dbReference type="Proteomes" id="UP000271087"/>
    </source>
</evidence>
<proteinExistence type="predicted"/>
<dbReference type="InterPro" id="IPR001507">
    <property type="entry name" value="ZP_dom"/>
</dbReference>
<dbReference type="PANTHER" id="PTHR22907">
    <property type="entry name" value="GH04558P"/>
    <property type="match status" value="1"/>
</dbReference>
<dbReference type="OrthoDB" id="6139674at2759"/>
<reference evidence="6" key="1">
    <citation type="submission" date="2016-06" db="UniProtKB">
        <authorList>
            <consortium name="WormBaseParasite"/>
        </authorList>
    </citation>
    <scope>IDENTIFICATION</scope>
</reference>
<gene>
    <name evidence="4" type="ORF">NOO_LOCUS2620</name>
</gene>
<protein>
    <submittedName>
        <fullName evidence="6">ZP domain-containing protein</fullName>
    </submittedName>
</protein>
<evidence type="ECO:0000313" key="4">
    <source>
        <dbReference type="EMBL" id="VDK66698.1"/>
    </source>
</evidence>
<evidence type="ECO:0000259" key="3">
    <source>
        <dbReference type="PROSITE" id="PS51034"/>
    </source>
</evidence>
<dbReference type="WBParaSite" id="nOo.2.0.1.t02620-RA">
    <property type="protein sequence ID" value="nOo.2.0.1.t02620-RA"/>
    <property type="gene ID" value="nOo.2.0.1.g02620"/>
</dbReference>
<dbReference type="STRING" id="42157.A0A182E3R1"/>
<dbReference type="GO" id="GO:0042302">
    <property type="term" value="F:structural constituent of cuticle"/>
    <property type="evidence" value="ECO:0007669"/>
    <property type="project" value="UniProtKB-KW"/>
</dbReference>
<keyword evidence="1" id="KW-0193">Cuticle</keyword>
<keyword evidence="2" id="KW-0732">Signal</keyword>
<dbReference type="PROSITE" id="PS51034">
    <property type="entry name" value="ZP_2"/>
    <property type="match status" value="1"/>
</dbReference>
<reference evidence="4 5" key="2">
    <citation type="submission" date="2018-08" db="EMBL/GenBank/DDBJ databases">
        <authorList>
            <person name="Laetsch R D."/>
            <person name="Stevens L."/>
            <person name="Kumar S."/>
            <person name="Blaxter L. M."/>
        </authorList>
    </citation>
    <scope>NUCLEOTIDE SEQUENCE [LARGE SCALE GENOMIC DNA]</scope>
</reference>
<dbReference type="AlphaFoldDB" id="A0A182E3R1"/>